<dbReference type="AlphaFoldDB" id="R7QA18"/>
<sequence>MKRFIRGKPTSINSASLSVTHFLLGISSTTVETSIICISLLAPQNKGNWKT</sequence>
<dbReference type="KEGG" id="ccp:CHC_T00002954001"/>
<organism evidence="1 2">
    <name type="scientific">Chondrus crispus</name>
    <name type="common">Carrageen Irish moss</name>
    <name type="synonym">Polymorpha crispa</name>
    <dbReference type="NCBI Taxonomy" id="2769"/>
    <lineage>
        <taxon>Eukaryota</taxon>
        <taxon>Rhodophyta</taxon>
        <taxon>Florideophyceae</taxon>
        <taxon>Rhodymeniophycidae</taxon>
        <taxon>Gigartinales</taxon>
        <taxon>Gigartinaceae</taxon>
        <taxon>Chondrus</taxon>
    </lineage>
</organism>
<keyword evidence="2" id="KW-1185">Reference proteome</keyword>
<reference evidence="2" key="1">
    <citation type="journal article" date="2013" name="Proc. Natl. Acad. Sci. U.S.A.">
        <title>Genome structure and metabolic features in the red seaweed Chondrus crispus shed light on evolution of the Archaeplastida.</title>
        <authorList>
            <person name="Collen J."/>
            <person name="Porcel B."/>
            <person name="Carre W."/>
            <person name="Ball S.G."/>
            <person name="Chaparro C."/>
            <person name="Tonon T."/>
            <person name="Barbeyron T."/>
            <person name="Michel G."/>
            <person name="Noel B."/>
            <person name="Valentin K."/>
            <person name="Elias M."/>
            <person name="Artiguenave F."/>
            <person name="Arun A."/>
            <person name="Aury J.M."/>
            <person name="Barbosa-Neto J.F."/>
            <person name="Bothwell J.H."/>
            <person name="Bouget F.Y."/>
            <person name="Brillet L."/>
            <person name="Cabello-Hurtado F."/>
            <person name="Capella-Gutierrez S."/>
            <person name="Charrier B."/>
            <person name="Cladiere L."/>
            <person name="Cock J.M."/>
            <person name="Coelho S.M."/>
            <person name="Colleoni C."/>
            <person name="Czjzek M."/>
            <person name="Da Silva C."/>
            <person name="Delage L."/>
            <person name="Denoeud F."/>
            <person name="Deschamps P."/>
            <person name="Dittami S.M."/>
            <person name="Gabaldon T."/>
            <person name="Gachon C.M."/>
            <person name="Groisillier A."/>
            <person name="Herve C."/>
            <person name="Jabbari K."/>
            <person name="Katinka M."/>
            <person name="Kloareg B."/>
            <person name="Kowalczyk N."/>
            <person name="Labadie K."/>
            <person name="Leblanc C."/>
            <person name="Lopez P.J."/>
            <person name="McLachlan D.H."/>
            <person name="Meslet-Cladiere L."/>
            <person name="Moustafa A."/>
            <person name="Nehr Z."/>
            <person name="Nyvall Collen P."/>
            <person name="Panaud O."/>
            <person name="Partensky F."/>
            <person name="Poulain J."/>
            <person name="Rensing S.A."/>
            <person name="Rousvoal S."/>
            <person name="Samson G."/>
            <person name="Symeonidi A."/>
            <person name="Weissenbach J."/>
            <person name="Zambounis A."/>
            <person name="Wincker P."/>
            <person name="Boyen C."/>
        </authorList>
    </citation>
    <scope>NUCLEOTIDE SEQUENCE [LARGE SCALE GENOMIC DNA]</scope>
    <source>
        <strain evidence="2">cv. Stackhouse</strain>
    </source>
</reference>
<gene>
    <name evidence="1" type="ORF">CHC_T00002954001</name>
</gene>
<dbReference type="RefSeq" id="XP_005714075.1">
    <property type="nucleotide sequence ID" value="XM_005714018.1"/>
</dbReference>
<dbReference type="GeneID" id="17321791"/>
<evidence type="ECO:0000313" key="2">
    <source>
        <dbReference type="Proteomes" id="UP000012073"/>
    </source>
</evidence>
<dbReference type="Gramene" id="CDF34256">
    <property type="protein sequence ID" value="CDF34256"/>
    <property type="gene ID" value="CHC_T00002954001"/>
</dbReference>
<dbReference type="Proteomes" id="UP000012073">
    <property type="component" value="Unassembled WGS sequence"/>
</dbReference>
<protein>
    <submittedName>
        <fullName evidence="1">Uncharacterized protein</fullName>
    </submittedName>
</protein>
<name>R7QA18_CHOCR</name>
<accession>R7QA18</accession>
<dbReference type="EMBL" id="HG001680">
    <property type="protein sequence ID" value="CDF34256.1"/>
    <property type="molecule type" value="Genomic_DNA"/>
</dbReference>
<proteinExistence type="predicted"/>
<evidence type="ECO:0000313" key="1">
    <source>
        <dbReference type="EMBL" id="CDF34256.1"/>
    </source>
</evidence>